<dbReference type="PANTHER" id="PTHR22894">
    <property type="entry name" value="RING-TYPE DOMAIN-CONTAINING PROTEIN"/>
    <property type="match status" value="1"/>
</dbReference>
<feature type="non-terminal residue" evidence="7">
    <location>
        <position position="187"/>
    </location>
</feature>
<feature type="transmembrane region" description="Helical" evidence="5">
    <location>
        <begin position="144"/>
        <end position="165"/>
    </location>
</feature>
<proteinExistence type="predicted"/>
<dbReference type="PROSITE" id="PS50089">
    <property type="entry name" value="ZF_RING_2"/>
    <property type="match status" value="1"/>
</dbReference>
<evidence type="ECO:0000256" key="1">
    <source>
        <dbReference type="ARBA" id="ARBA00022723"/>
    </source>
</evidence>
<keyword evidence="5" id="KW-0812">Transmembrane</keyword>
<protein>
    <recommendedName>
        <fullName evidence="6">RING-type domain-containing protein</fullName>
    </recommendedName>
</protein>
<evidence type="ECO:0000259" key="6">
    <source>
        <dbReference type="PROSITE" id="PS50089"/>
    </source>
</evidence>
<keyword evidence="8" id="KW-1185">Reference proteome</keyword>
<gene>
    <name evidence="7" type="ORF">PGLA1383_LOCUS29197</name>
</gene>
<keyword evidence="5" id="KW-0472">Membrane</keyword>
<dbReference type="InterPro" id="IPR013083">
    <property type="entry name" value="Znf_RING/FYVE/PHD"/>
</dbReference>
<feature type="domain" description="RING-type" evidence="6">
    <location>
        <begin position="58"/>
        <end position="102"/>
    </location>
</feature>
<dbReference type="GO" id="GO:0008270">
    <property type="term" value="F:zinc ion binding"/>
    <property type="evidence" value="ECO:0007669"/>
    <property type="project" value="UniProtKB-KW"/>
</dbReference>
<dbReference type="SUPFAM" id="SSF57850">
    <property type="entry name" value="RING/U-box"/>
    <property type="match status" value="1"/>
</dbReference>
<evidence type="ECO:0000313" key="7">
    <source>
        <dbReference type="EMBL" id="CAE8611372.1"/>
    </source>
</evidence>
<dbReference type="PANTHER" id="PTHR22894:SF5">
    <property type="entry name" value="RING-TYPE DOMAIN-CONTAINING PROTEIN"/>
    <property type="match status" value="1"/>
</dbReference>
<dbReference type="Gene3D" id="3.30.40.10">
    <property type="entry name" value="Zinc/RING finger domain, C3HC4 (zinc finger)"/>
    <property type="match status" value="1"/>
</dbReference>
<dbReference type="EMBL" id="CAJNNV010025020">
    <property type="protein sequence ID" value="CAE8611372.1"/>
    <property type="molecule type" value="Genomic_DNA"/>
</dbReference>
<accession>A0A813FDL5</accession>
<dbReference type="InterPro" id="IPR038896">
    <property type="entry name" value="RNF170"/>
</dbReference>
<keyword evidence="2 4" id="KW-0863">Zinc-finger</keyword>
<evidence type="ECO:0000256" key="5">
    <source>
        <dbReference type="SAM" id="Phobius"/>
    </source>
</evidence>
<evidence type="ECO:0000256" key="3">
    <source>
        <dbReference type="ARBA" id="ARBA00022833"/>
    </source>
</evidence>
<organism evidence="7 8">
    <name type="scientific">Polarella glacialis</name>
    <name type="common">Dinoflagellate</name>
    <dbReference type="NCBI Taxonomy" id="89957"/>
    <lineage>
        <taxon>Eukaryota</taxon>
        <taxon>Sar</taxon>
        <taxon>Alveolata</taxon>
        <taxon>Dinophyceae</taxon>
        <taxon>Suessiales</taxon>
        <taxon>Suessiaceae</taxon>
        <taxon>Polarella</taxon>
    </lineage>
</organism>
<keyword evidence="3" id="KW-0862">Zinc</keyword>
<name>A0A813FDL5_POLGL</name>
<dbReference type="SMART" id="SM00184">
    <property type="entry name" value="RING"/>
    <property type="match status" value="1"/>
</dbReference>
<evidence type="ECO:0000313" key="8">
    <source>
        <dbReference type="Proteomes" id="UP000654075"/>
    </source>
</evidence>
<dbReference type="GO" id="GO:0061630">
    <property type="term" value="F:ubiquitin protein ligase activity"/>
    <property type="evidence" value="ECO:0007669"/>
    <property type="project" value="InterPro"/>
</dbReference>
<dbReference type="Proteomes" id="UP000654075">
    <property type="component" value="Unassembled WGS sequence"/>
</dbReference>
<dbReference type="InterPro" id="IPR027370">
    <property type="entry name" value="Znf-RING_euk"/>
</dbReference>
<dbReference type="OrthoDB" id="6105938at2759"/>
<comment type="caution">
    <text evidence="7">The sequence shown here is derived from an EMBL/GenBank/DDBJ whole genome shotgun (WGS) entry which is preliminary data.</text>
</comment>
<sequence length="187" mass="21313">MASQGKTASPQQVPPLQWTLEEKAVRQLGDLIAEGQVKSYENVLRYIKTTKEAQELHCPVCLDPWKNPVKSKCGHVFCEQCICVWKMRCRRLRIPIQCPCCRADIQTVQQPVQAKNSAKSSERVDSGWLGGRLKLHKFAKVGQGLVFLSMAFQMLLLLLFVHQAWDGWIFANNELLQFKAYPCGDHK</sequence>
<keyword evidence="5" id="KW-1133">Transmembrane helix</keyword>
<keyword evidence="1" id="KW-0479">Metal-binding</keyword>
<dbReference type="AlphaFoldDB" id="A0A813FDL5"/>
<evidence type="ECO:0000256" key="4">
    <source>
        <dbReference type="PROSITE-ProRule" id="PRU00175"/>
    </source>
</evidence>
<reference evidence="7" key="1">
    <citation type="submission" date="2021-02" db="EMBL/GenBank/DDBJ databases">
        <authorList>
            <person name="Dougan E. K."/>
            <person name="Rhodes N."/>
            <person name="Thang M."/>
            <person name="Chan C."/>
        </authorList>
    </citation>
    <scope>NUCLEOTIDE SEQUENCE</scope>
</reference>
<dbReference type="InterPro" id="IPR017907">
    <property type="entry name" value="Znf_RING_CS"/>
</dbReference>
<dbReference type="Pfam" id="PF13445">
    <property type="entry name" value="zf-RING_UBOX"/>
    <property type="match status" value="1"/>
</dbReference>
<dbReference type="PROSITE" id="PS00518">
    <property type="entry name" value="ZF_RING_1"/>
    <property type="match status" value="1"/>
</dbReference>
<dbReference type="InterPro" id="IPR001841">
    <property type="entry name" value="Znf_RING"/>
</dbReference>
<evidence type="ECO:0000256" key="2">
    <source>
        <dbReference type="ARBA" id="ARBA00022771"/>
    </source>
</evidence>